<evidence type="ECO:0000256" key="9">
    <source>
        <dbReference type="SAM" id="MobiDB-lite"/>
    </source>
</evidence>
<evidence type="ECO:0000256" key="5">
    <source>
        <dbReference type="PIRNR" id="PIRNR001589"/>
    </source>
</evidence>
<dbReference type="InParanoid" id="K2SIS9"/>
<dbReference type="CDD" id="cd01991">
    <property type="entry name" value="Asn_synthase_B_C"/>
    <property type="match status" value="1"/>
</dbReference>
<evidence type="ECO:0000256" key="2">
    <source>
        <dbReference type="ARBA" id="ARBA00022741"/>
    </source>
</evidence>
<evidence type="ECO:0000256" key="1">
    <source>
        <dbReference type="ARBA" id="ARBA00005752"/>
    </source>
</evidence>
<feature type="compositionally biased region" description="Basic and acidic residues" evidence="9">
    <location>
        <begin position="421"/>
        <end position="432"/>
    </location>
</feature>
<dbReference type="OrthoDB" id="409189at2759"/>
<keyword evidence="6" id="KW-0061">Asparagine biosynthesis</keyword>
<feature type="site" description="Important for beta-aspartyl-AMP intermediate formation" evidence="8">
    <location>
        <position position="390"/>
    </location>
</feature>
<accession>K2SIS9</accession>
<evidence type="ECO:0000259" key="10">
    <source>
        <dbReference type="PROSITE" id="PS51278"/>
    </source>
</evidence>
<evidence type="ECO:0000256" key="3">
    <source>
        <dbReference type="ARBA" id="ARBA00022840"/>
    </source>
</evidence>
<name>K2SIS9_MACPH</name>
<dbReference type="PIRSF" id="PIRSF001589">
    <property type="entry name" value="Asn_synthetase_glu-h"/>
    <property type="match status" value="1"/>
</dbReference>
<keyword evidence="6" id="KW-0028">Amino-acid biosynthesis</keyword>
<dbReference type="SUPFAM" id="SSF56235">
    <property type="entry name" value="N-terminal nucleophile aminohydrolases (Ntn hydrolases)"/>
    <property type="match status" value="1"/>
</dbReference>
<dbReference type="STRING" id="1126212.K2SIS9"/>
<dbReference type="PROSITE" id="PS51278">
    <property type="entry name" value="GATASE_TYPE_2"/>
    <property type="match status" value="1"/>
</dbReference>
<feature type="region of interest" description="Disordered" evidence="9">
    <location>
        <begin position="410"/>
        <end position="437"/>
    </location>
</feature>
<dbReference type="PANTHER" id="PTHR43284:SF1">
    <property type="entry name" value="ASPARAGINE SYNTHETASE"/>
    <property type="match status" value="1"/>
</dbReference>
<dbReference type="SUPFAM" id="SSF52402">
    <property type="entry name" value="Adenine nucleotide alpha hydrolases-like"/>
    <property type="match status" value="1"/>
</dbReference>
<dbReference type="Pfam" id="PF13537">
    <property type="entry name" value="GATase_7"/>
    <property type="match status" value="1"/>
</dbReference>
<dbReference type="InterPro" id="IPR006426">
    <property type="entry name" value="Asn_synth_AEB"/>
</dbReference>
<organism evidence="11 12">
    <name type="scientific">Macrophomina phaseolina (strain MS6)</name>
    <name type="common">Charcoal rot fungus</name>
    <dbReference type="NCBI Taxonomy" id="1126212"/>
    <lineage>
        <taxon>Eukaryota</taxon>
        <taxon>Fungi</taxon>
        <taxon>Dikarya</taxon>
        <taxon>Ascomycota</taxon>
        <taxon>Pezizomycotina</taxon>
        <taxon>Dothideomycetes</taxon>
        <taxon>Dothideomycetes incertae sedis</taxon>
        <taxon>Botryosphaeriales</taxon>
        <taxon>Botryosphaeriaceae</taxon>
        <taxon>Macrophomina</taxon>
    </lineage>
</organism>
<dbReference type="HOGENOM" id="CLU_014658_1_0_1"/>
<sequence length="674" mass="76162">MCGITCIIHQDDPSHVDLQKLESSVDASLNKIKHRGPDARGQWISPDKRIALGHVRLAINDLAPTGNQPFHDHDADIHAVVNGELYDYDAIRADLAGKTSYQFVGQSDCEVVIALYRHYGLSFLSHLRGEFALCLYDGRNQLFVAARDRYGIKPLFWTSDRSPDGVGRMLVAAEAKAFLPLGWRPEWDVRSLRENGFFGGDRTHFKGVSVIRPGHYMLVRSGQHVESRPYWDAEFPNKIIPETRGVEEMVQGVRERLLEAVRIRLRADVPVGIYLSGGIDSSAIAGMMTHLVRERGVQLGNDNETDSISCFSIAFDENSGFDESEIAKRTADWLGIKCIKRHVGEDDFATHFEDATYHCEQQHWGLSYIGKYLLSQVAREQGTKVVLTGEGSDEHFAGYMPLTLDAISEPDLTWPSDSNPEDEKDRHAEATRRKASHSALLGMREGKGVASRGARILDHIPSSKTFDRPGSDAFSPWTSCYGDCNPLDNLAYEFDGCARDRIESKWHSLHSGLYLRQKTLLPSILLTDLGDRTEMAHSLEARTPFLDHHLTEYVNGLPPSLKIKWDSSSKSFIEKWVLREAMKPFITDEMYRRTKHPYSAPRAFSVGGPMHKLLSRLITKETIEKLGFVEWPQVEIKWQKAFHQQDDLVMNELFVLAQWVVISQRFGVKTAKPT</sequence>
<dbReference type="InterPro" id="IPR051786">
    <property type="entry name" value="ASN_synthetase/amidase"/>
</dbReference>
<feature type="binding site" evidence="7">
    <location>
        <position position="313"/>
    </location>
    <ligand>
        <name>ATP</name>
        <dbReference type="ChEBI" id="CHEBI:30616"/>
    </ligand>
</feature>
<dbReference type="eggNOG" id="KOG0571">
    <property type="taxonomic scope" value="Eukaryota"/>
</dbReference>
<comment type="similarity">
    <text evidence="1">Belongs to the asparagine synthetase family.</text>
</comment>
<evidence type="ECO:0000313" key="11">
    <source>
        <dbReference type="EMBL" id="EKG22374.1"/>
    </source>
</evidence>
<dbReference type="InterPro" id="IPR029055">
    <property type="entry name" value="Ntn_hydrolases_N"/>
</dbReference>
<evidence type="ECO:0000256" key="6">
    <source>
        <dbReference type="PIRSR" id="PIRSR001589-1"/>
    </source>
</evidence>
<dbReference type="Pfam" id="PF00733">
    <property type="entry name" value="Asn_synthase"/>
    <property type="match status" value="1"/>
</dbReference>
<comment type="caution">
    <text evidence="11">The sequence shown here is derived from an EMBL/GenBank/DDBJ whole genome shotgun (WGS) entry which is preliminary data.</text>
</comment>
<proteinExistence type="inferred from homology"/>
<dbReference type="GO" id="GO:0005829">
    <property type="term" value="C:cytosol"/>
    <property type="evidence" value="ECO:0007669"/>
    <property type="project" value="TreeGrafter"/>
</dbReference>
<keyword evidence="3 5" id="KW-0067">ATP-binding</keyword>
<dbReference type="VEuPathDB" id="FungiDB:MPH_00271"/>
<dbReference type="InterPro" id="IPR014729">
    <property type="entry name" value="Rossmann-like_a/b/a_fold"/>
</dbReference>
<dbReference type="CDD" id="cd00712">
    <property type="entry name" value="AsnB"/>
    <property type="match status" value="1"/>
</dbReference>
<dbReference type="InterPro" id="IPR033738">
    <property type="entry name" value="AsnB_N"/>
</dbReference>
<dbReference type="Gene3D" id="3.60.20.10">
    <property type="entry name" value="Glutamine Phosphoribosylpyrophosphate, subunit 1, domain 1"/>
    <property type="match status" value="1"/>
</dbReference>
<dbReference type="Gene3D" id="3.40.50.620">
    <property type="entry name" value="HUPs"/>
    <property type="match status" value="1"/>
</dbReference>
<gene>
    <name evidence="11" type="ORF">MPH_00271</name>
</gene>
<dbReference type="NCBIfam" id="TIGR01536">
    <property type="entry name" value="asn_synth_AEB"/>
    <property type="match status" value="1"/>
</dbReference>
<dbReference type="InterPro" id="IPR001962">
    <property type="entry name" value="Asn_synthase"/>
</dbReference>
<feature type="active site" description="For GATase activity" evidence="6">
    <location>
        <position position="2"/>
    </location>
</feature>
<evidence type="ECO:0000256" key="7">
    <source>
        <dbReference type="PIRSR" id="PIRSR001589-2"/>
    </source>
</evidence>
<dbReference type="PANTHER" id="PTHR43284">
    <property type="entry name" value="ASPARAGINE SYNTHETASE (GLUTAMINE-HYDROLYZING)"/>
    <property type="match status" value="1"/>
</dbReference>
<dbReference type="GO" id="GO:0006529">
    <property type="term" value="P:asparagine biosynthetic process"/>
    <property type="evidence" value="ECO:0007669"/>
    <property type="project" value="UniProtKB-KW"/>
</dbReference>
<reference evidence="11 12" key="1">
    <citation type="journal article" date="2012" name="BMC Genomics">
        <title>Tools to kill: Genome of one of the most destructive plant pathogenic fungi Macrophomina phaseolina.</title>
        <authorList>
            <person name="Islam M.S."/>
            <person name="Haque M.S."/>
            <person name="Islam M.M."/>
            <person name="Emdad E.M."/>
            <person name="Halim A."/>
            <person name="Hossen Q.M.M."/>
            <person name="Hossain M.Z."/>
            <person name="Ahmed B."/>
            <person name="Rahim S."/>
            <person name="Rahman M.S."/>
            <person name="Alam M.M."/>
            <person name="Hou S."/>
            <person name="Wan X."/>
            <person name="Saito J.A."/>
            <person name="Alam M."/>
        </authorList>
    </citation>
    <scope>NUCLEOTIDE SEQUENCE [LARGE SCALE GENOMIC DNA]</scope>
    <source>
        <strain evidence="11 12">MS6</strain>
    </source>
</reference>
<keyword evidence="4 6" id="KW-0315">Glutamine amidotransferase</keyword>
<evidence type="ECO:0000313" key="12">
    <source>
        <dbReference type="Proteomes" id="UP000007129"/>
    </source>
</evidence>
<evidence type="ECO:0000256" key="8">
    <source>
        <dbReference type="PIRSR" id="PIRSR001589-3"/>
    </source>
</evidence>
<dbReference type="GO" id="GO:0005524">
    <property type="term" value="F:ATP binding"/>
    <property type="evidence" value="ECO:0007669"/>
    <property type="project" value="UniProtKB-KW"/>
</dbReference>
<dbReference type="GO" id="GO:0004066">
    <property type="term" value="F:asparagine synthase (glutamine-hydrolyzing) activity"/>
    <property type="evidence" value="ECO:0007669"/>
    <property type="project" value="InterPro"/>
</dbReference>
<dbReference type="InterPro" id="IPR017932">
    <property type="entry name" value="GATase_2_dom"/>
</dbReference>
<feature type="domain" description="Glutamine amidotransferase type-2" evidence="10">
    <location>
        <begin position="2"/>
        <end position="222"/>
    </location>
</feature>
<evidence type="ECO:0000256" key="4">
    <source>
        <dbReference type="ARBA" id="ARBA00022962"/>
    </source>
</evidence>
<dbReference type="AlphaFoldDB" id="K2SIS9"/>
<dbReference type="Proteomes" id="UP000007129">
    <property type="component" value="Unassembled WGS sequence"/>
</dbReference>
<protein>
    <submittedName>
        <fullName evidence="11">Asparagine synthase</fullName>
    </submittedName>
</protein>
<keyword evidence="2 5" id="KW-0547">Nucleotide-binding</keyword>
<feature type="binding site" evidence="7">
    <location>
        <position position="108"/>
    </location>
    <ligand>
        <name>L-glutamine</name>
        <dbReference type="ChEBI" id="CHEBI:58359"/>
    </ligand>
</feature>
<dbReference type="EMBL" id="AHHD01000011">
    <property type="protein sequence ID" value="EKG22374.1"/>
    <property type="molecule type" value="Genomic_DNA"/>
</dbReference>